<feature type="transmembrane region" description="Helical" evidence="6">
    <location>
        <begin position="51"/>
        <end position="76"/>
    </location>
</feature>
<reference evidence="9" key="1">
    <citation type="submission" date="2017-01" db="EMBL/GenBank/DDBJ databases">
        <title>Gardnerella vaginalis bacteremia associated with severe acute encephalopathy in a young female patient: Case Report and characterization of the isolate.</title>
        <authorList>
            <person name="Tankovic J."/>
            <person name="Timinskas A."/>
            <person name="Zilnyte M."/>
            <person name="Janulaitiene M."/>
            <person name="Zvirbliene A."/>
            <person name="Pleckaityte M."/>
        </authorList>
    </citation>
    <scope>NUCLEOTIDE SEQUENCE [LARGE SCALE GENOMIC DNA]</scope>
    <source>
        <strain evidence="9">GV37</strain>
    </source>
</reference>
<comment type="similarity">
    <text evidence="6">Belongs to the ABC-2 integral membrane protein family.</text>
</comment>
<keyword evidence="6" id="KW-0813">Transport</keyword>
<dbReference type="InterPro" id="IPR047817">
    <property type="entry name" value="ABC2_TM_bact-type"/>
</dbReference>
<gene>
    <name evidence="8" type="ORF">BVL65_04075</name>
</gene>
<dbReference type="EMBL" id="CP019058">
    <property type="protein sequence ID" value="APW18744.1"/>
    <property type="molecule type" value="Genomic_DNA"/>
</dbReference>
<proteinExistence type="inferred from homology"/>
<evidence type="ECO:0000256" key="1">
    <source>
        <dbReference type="ARBA" id="ARBA00004141"/>
    </source>
</evidence>
<keyword evidence="9" id="KW-1185">Reference proteome</keyword>
<evidence type="ECO:0000256" key="3">
    <source>
        <dbReference type="ARBA" id="ARBA00022989"/>
    </source>
</evidence>
<dbReference type="Pfam" id="PF01061">
    <property type="entry name" value="ABC2_membrane"/>
    <property type="match status" value="1"/>
</dbReference>
<keyword evidence="3 6" id="KW-1133">Transmembrane helix</keyword>
<dbReference type="PANTHER" id="PTHR43027:SF2">
    <property type="entry name" value="TRANSPORT PERMEASE PROTEIN"/>
    <property type="match status" value="1"/>
</dbReference>
<evidence type="ECO:0000256" key="5">
    <source>
        <dbReference type="ARBA" id="ARBA00023251"/>
    </source>
</evidence>
<evidence type="ECO:0000256" key="2">
    <source>
        <dbReference type="ARBA" id="ARBA00022692"/>
    </source>
</evidence>
<feature type="transmembrane region" description="Helical" evidence="6">
    <location>
        <begin position="21"/>
        <end position="39"/>
    </location>
</feature>
<keyword evidence="6" id="KW-1003">Cell membrane</keyword>
<feature type="transmembrane region" description="Helical" evidence="6">
    <location>
        <begin position="137"/>
        <end position="160"/>
    </location>
</feature>
<dbReference type="PROSITE" id="PS51012">
    <property type="entry name" value="ABC_TM2"/>
    <property type="match status" value="1"/>
</dbReference>
<evidence type="ECO:0000256" key="6">
    <source>
        <dbReference type="RuleBase" id="RU361157"/>
    </source>
</evidence>
<feature type="transmembrane region" description="Helical" evidence="6">
    <location>
        <begin position="97"/>
        <end position="125"/>
    </location>
</feature>
<dbReference type="RefSeq" id="WP_048730107.1">
    <property type="nucleotide sequence ID" value="NZ_CP019058.1"/>
</dbReference>
<accession>A0ABM6GJB4</accession>
<keyword evidence="4 6" id="KW-0472">Membrane</keyword>
<organism evidence="8 9">
    <name type="scientific">Gardnerella swidsinskii</name>
    <dbReference type="NCBI Taxonomy" id="2792979"/>
    <lineage>
        <taxon>Bacteria</taxon>
        <taxon>Bacillati</taxon>
        <taxon>Actinomycetota</taxon>
        <taxon>Actinomycetes</taxon>
        <taxon>Bifidobacteriales</taxon>
        <taxon>Bifidobacteriaceae</taxon>
        <taxon>Gardnerella</taxon>
    </lineage>
</organism>
<evidence type="ECO:0000259" key="7">
    <source>
        <dbReference type="PROSITE" id="PS51012"/>
    </source>
</evidence>
<evidence type="ECO:0000313" key="9">
    <source>
        <dbReference type="Proteomes" id="UP000186260"/>
    </source>
</evidence>
<protein>
    <recommendedName>
        <fullName evidence="6">Transport permease protein</fullName>
    </recommendedName>
</protein>
<sequence length="249" mass="28172">MHKLIRLSYIFFKMELRNKAFLVPSFIFPLVMLTLMSVAGEKDGTHYGITYSSFLTPGILCMAYAAVALVAIPVMISSYREKGLLRIFKTSKLPISIIIFAIIISQIIFMLLQTILLLAFAHFALQAQFHFNYNSWMAIPIILVGIFAILSLGFFISSFLPTSRSATMVGNLSNLIAIFLGGVFFPISVWPSFLQPIIWCNPLTWIIKALRQSLLYGTMNLYNLYTTVGILFIIGAISFFLSRKLFKYE</sequence>
<dbReference type="PANTHER" id="PTHR43027">
    <property type="entry name" value="DOXORUBICIN RESISTANCE ABC TRANSPORTER PERMEASE PROTEIN DRRC-RELATED"/>
    <property type="match status" value="1"/>
</dbReference>
<dbReference type="Proteomes" id="UP000186260">
    <property type="component" value="Chromosome"/>
</dbReference>
<name>A0ABM6GJB4_9BIFI</name>
<dbReference type="InterPro" id="IPR000412">
    <property type="entry name" value="ABC_2_transport"/>
</dbReference>
<dbReference type="InterPro" id="IPR052902">
    <property type="entry name" value="ABC-2_transporter"/>
</dbReference>
<dbReference type="PIRSF" id="PIRSF006648">
    <property type="entry name" value="DrrB"/>
    <property type="match status" value="1"/>
</dbReference>
<keyword evidence="2 6" id="KW-0812">Transmembrane</keyword>
<feature type="transmembrane region" description="Helical" evidence="6">
    <location>
        <begin position="222"/>
        <end position="241"/>
    </location>
</feature>
<comment type="subcellular location">
    <subcellularLocation>
        <location evidence="6">Cell membrane</location>
        <topology evidence="6">Multi-pass membrane protein</topology>
    </subcellularLocation>
    <subcellularLocation>
        <location evidence="1">Membrane</location>
        <topology evidence="1">Multi-pass membrane protein</topology>
    </subcellularLocation>
</comment>
<evidence type="ECO:0000256" key="4">
    <source>
        <dbReference type="ARBA" id="ARBA00023136"/>
    </source>
</evidence>
<feature type="domain" description="ABC transmembrane type-2" evidence="7">
    <location>
        <begin position="20"/>
        <end position="249"/>
    </location>
</feature>
<keyword evidence="5" id="KW-0046">Antibiotic resistance</keyword>
<feature type="transmembrane region" description="Helical" evidence="6">
    <location>
        <begin position="172"/>
        <end position="193"/>
    </location>
</feature>
<evidence type="ECO:0000313" key="8">
    <source>
        <dbReference type="EMBL" id="APW18744.1"/>
    </source>
</evidence>
<dbReference type="InterPro" id="IPR013525">
    <property type="entry name" value="ABC2_TM"/>
</dbReference>